<evidence type="ECO:0000313" key="3">
    <source>
        <dbReference type="Proteomes" id="UP000000379"/>
    </source>
</evidence>
<dbReference type="HOGENOM" id="CLU_407051_0_0_0"/>
<keyword evidence="3" id="KW-1185">Reference proteome</keyword>
<dbReference type="Proteomes" id="UP000000379">
    <property type="component" value="Chromosome"/>
</dbReference>
<evidence type="ECO:0000313" key="2">
    <source>
        <dbReference type="EMBL" id="ADI14135.1"/>
    </source>
</evidence>
<evidence type="ECO:0008006" key="4">
    <source>
        <dbReference type="Google" id="ProtNLM"/>
    </source>
</evidence>
<protein>
    <recommendedName>
        <fullName evidence="4">OstA family protein</fullName>
    </recommendedName>
</protein>
<reference evidence="2 3" key="2">
    <citation type="journal article" date="2011" name="Stand. Genomic Sci.">
        <title>Complete genome sequence of Truepera radiovictrix type strain (RQ-24).</title>
        <authorList>
            <person name="Ivanova N."/>
            <person name="Rohde C."/>
            <person name="Munk C."/>
            <person name="Nolan M."/>
            <person name="Lucas S."/>
            <person name="Del Rio T.G."/>
            <person name="Tice H."/>
            <person name="Deshpande S."/>
            <person name="Cheng J.F."/>
            <person name="Tapia R."/>
            <person name="Han C."/>
            <person name="Goodwin L."/>
            <person name="Pitluck S."/>
            <person name="Liolios K."/>
            <person name="Mavromatis K."/>
            <person name="Mikhailova N."/>
            <person name="Pati A."/>
            <person name="Chen A."/>
            <person name="Palaniappan K."/>
            <person name="Land M."/>
            <person name="Hauser L."/>
            <person name="Chang Y.J."/>
            <person name="Jeffries C.D."/>
            <person name="Brambilla E."/>
            <person name="Rohde M."/>
            <person name="Goker M."/>
            <person name="Tindall B.J."/>
            <person name="Woyke T."/>
            <person name="Bristow J."/>
            <person name="Eisen J.A."/>
            <person name="Markowitz V."/>
            <person name="Hugenholtz P."/>
            <person name="Kyrpides N.C."/>
            <person name="Klenk H.P."/>
            <person name="Lapidus A."/>
        </authorList>
    </citation>
    <scope>NUCLEOTIDE SEQUENCE [LARGE SCALE GENOMIC DNA]</scope>
    <source>
        <strain evidence="3">DSM 17093 / CIP 108686 / LMG 22925 / RQ-24</strain>
    </source>
</reference>
<gene>
    <name evidence="2" type="ordered locus">Trad_1007</name>
</gene>
<evidence type="ECO:0000256" key="1">
    <source>
        <dbReference type="SAM" id="SignalP"/>
    </source>
</evidence>
<dbReference type="RefSeq" id="WP_013177506.1">
    <property type="nucleotide sequence ID" value="NC_014221.1"/>
</dbReference>
<organism evidence="2 3">
    <name type="scientific">Truepera radiovictrix (strain DSM 17093 / CIP 108686 / LMG 22925 / RQ-24)</name>
    <dbReference type="NCBI Taxonomy" id="649638"/>
    <lineage>
        <taxon>Bacteria</taxon>
        <taxon>Thermotogati</taxon>
        <taxon>Deinococcota</taxon>
        <taxon>Deinococci</taxon>
        <taxon>Trueperales</taxon>
        <taxon>Trueperaceae</taxon>
        <taxon>Truepera</taxon>
    </lineage>
</organism>
<reference evidence="3" key="1">
    <citation type="submission" date="2010-05" db="EMBL/GenBank/DDBJ databases">
        <title>The complete genome of Truepera radiovictris DSM 17093.</title>
        <authorList>
            <consortium name="US DOE Joint Genome Institute (JGI-PGF)"/>
            <person name="Lucas S."/>
            <person name="Copeland A."/>
            <person name="Lapidus A."/>
            <person name="Glavina del Rio T."/>
            <person name="Dalin E."/>
            <person name="Tice H."/>
            <person name="Bruce D."/>
            <person name="Goodwin L."/>
            <person name="Pitluck S."/>
            <person name="Kyrpides N."/>
            <person name="Mavromatis K."/>
            <person name="Ovchinnikova G."/>
            <person name="Munk A.C."/>
            <person name="Detter J.C."/>
            <person name="Han C."/>
            <person name="Tapia R."/>
            <person name="Land M."/>
            <person name="Hauser L."/>
            <person name="Markowitz V."/>
            <person name="Cheng J.-F."/>
            <person name="Hugenholtz P."/>
            <person name="Woyke T."/>
            <person name="Wu D."/>
            <person name="Tindall B."/>
            <person name="Pomrenke H.G."/>
            <person name="Brambilla E."/>
            <person name="Klenk H.-P."/>
            <person name="Eisen J.A."/>
        </authorList>
    </citation>
    <scope>NUCLEOTIDE SEQUENCE [LARGE SCALE GENOMIC DNA]</scope>
    <source>
        <strain evidence="3">DSM 17093 / CIP 108686 / LMG 22925 / RQ-24</strain>
    </source>
</reference>
<dbReference type="STRING" id="649638.Trad_1007"/>
<dbReference type="PROSITE" id="PS51257">
    <property type="entry name" value="PROKAR_LIPOPROTEIN"/>
    <property type="match status" value="1"/>
</dbReference>
<feature type="signal peptide" evidence="1">
    <location>
        <begin position="1"/>
        <end position="21"/>
    </location>
</feature>
<dbReference type="AlphaFoldDB" id="D7CVA7"/>
<dbReference type="KEGG" id="tra:Trad_1007"/>
<proteinExistence type="predicted"/>
<feature type="chain" id="PRO_5003094627" description="OstA family protein" evidence="1">
    <location>
        <begin position="22"/>
        <end position="675"/>
    </location>
</feature>
<accession>D7CVA7</accession>
<keyword evidence="1" id="KW-0732">Signal</keyword>
<name>D7CVA7_TRURR</name>
<dbReference type="EMBL" id="CP002049">
    <property type="protein sequence ID" value="ADI14135.1"/>
    <property type="molecule type" value="Genomic_DNA"/>
</dbReference>
<sequence length="675" mass="70709">MSRCRAALALVLALLSGTWAAACNAADYPQALELEGLGTVFVSSLRFEAARDRAELSGGLCFVSAADEVLTVTAPRMVVERLSADPRVSVEAATLRFGEVTVFAEHLGSAEGGFALRGVAVSSPQASGSARSAHYTLADGRTALSEVTLRLGNFRVQSVGATLTGGALVLREASATTCACEEGGLYLLRAPSARVDFVSGVVQVRDGVLETLGLRVALNPNLQLLLDGPPQPGGPGLSVGGARLLPSPAAPEPVGETLDEGTKVSVPIQLLPEASLELGVAGLDEGRPLGLVSLLRLGRGNVRAAFGRAGPGLRADLLLRRPVAPGVAFDFSLTNRHWAEEGFLHEGALALHAGRRLTEVLARLLPQAALAQDTLALSARAFTAFSSQRLPSGPVLSPRLGVQGSAVYTLPPLPAGTFALRTESTLTHYPSVRDELGNAAAQFSLRFVPSWRGVYGPLTATVSFERQLVLGGSPFSARLDRLEPRSLVSGSAELALPPWRFGVQARYNLLAAAEGRNPVRRLHASARRDLSWAGGRAAARAEVELAGLLGPPEPNVDAFVRFVGDAAWEELGLELGTQLRYNLARAATGLELLELSASYPVTLSDVTLRPFLALNAAPLLTGAPLEAPTDAVSGYGLELAVRSCCGTLIASYRLHDGAVRTAFDVQIVPASEVQP</sequence>